<dbReference type="Pfam" id="PF13174">
    <property type="entry name" value="TPR_6"/>
    <property type="match status" value="2"/>
</dbReference>
<evidence type="ECO:0000256" key="2">
    <source>
        <dbReference type="SAM" id="SignalP"/>
    </source>
</evidence>
<feature type="repeat" description="TPR" evidence="1">
    <location>
        <begin position="86"/>
        <end position="119"/>
    </location>
</feature>
<dbReference type="Proteomes" id="UP000228886">
    <property type="component" value="Unassembled WGS sequence"/>
</dbReference>
<protein>
    <recommendedName>
        <fullName evidence="3">SPOR domain-containing protein</fullName>
    </recommendedName>
</protein>
<evidence type="ECO:0000259" key="3">
    <source>
        <dbReference type="PROSITE" id="PS51724"/>
    </source>
</evidence>
<dbReference type="PANTHER" id="PTHR12558">
    <property type="entry name" value="CELL DIVISION CYCLE 16,23,27"/>
    <property type="match status" value="1"/>
</dbReference>
<accession>A0A2M7EA34</accession>
<dbReference type="SUPFAM" id="SSF110997">
    <property type="entry name" value="Sporulation related repeat"/>
    <property type="match status" value="1"/>
</dbReference>
<dbReference type="Gene3D" id="1.25.40.10">
    <property type="entry name" value="Tetratricopeptide repeat domain"/>
    <property type="match status" value="2"/>
</dbReference>
<gene>
    <name evidence="4" type="ORF">COS11_01285</name>
</gene>
<comment type="caution">
    <text evidence="4">The sequence shown here is derived from an EMBL/GenBank/DDBJ whole genome shotgun (WGS) entry which is preliminary data.</text>
</comment>
<feature type="repeat" description="TPR" evidence="1">
    <location>
        <begin position="123"/>
        <end position="156"/>
    </location>
</feature>
<dbReference type="InterPro" id="IPR019734">
    <property type="entry name" value="TPR_rpt"/>
</dbReference>
<dbReference type="EMBL" id="PETL01000065">
    <property type="protein sequence ID" value="PIV64606.1"/>
    <property type="molecule type" value="Genomic_DNA"/>
</dbReference>
<proteinExistence type="predicted"/>
<evidence type="ECO:0000313" key="5">
    <source>
        <dbReference type="Proteomes" id="UP000228886"/>
    </source>
</evidence>
<dbReference type="Gene3D" id="3.30.70.1070">
    <property type="entry name" value="Sporulation related repeat"/>
    <property type="match status" value="1"/>
</dbReference>
<evidence type="ECO:0000256" key="1">
    <source>
        <dbReference type="PROSITE-ProRule" id="PRU00339"/>
    </source>
</evidence>
<dbReference type="InterPro" id="IPR036680">
    <property type="entry name" value="SPOR-like_sf"/>
</dbReference>
<dbReference type="SUPFAM" id="SSF48452">
    <property type="entry name" value="TPR-like"/>
    <property type="match status" value="1"/>
</dbReference>
<evidence type="ECO:0000313" key="4">
    <source>
        <dbReference type="EMBL" id="PIV64606.1"/>
    </source>
</evidence>
<dbReference type="InterPro" id="IPR011990">
    <property type="entry name" value="TPR-like_helical_dom_sf"/>
</dbReference>
<dbReference type="AlphaFoldDB" id="A0A2M7EA34"/>
<keyword evidence="1" id="KW-0802">TPR repeat</keyword>
<feature type="domain" description="SPOR" evidence="3">
    <location>
        <begin position="167"/>
        <end position="244"/>
    </location>
</feature>
<dbReference type="SMART" id="SM00028">
    <property type="entry name" value="TPR"/>
    <property type="match status" value="3"/>
</dbReference>
<organism evidence="4 5">
    <name type="scientific">bacterium (Candidatus Ratteibacteria) CG01_land_8_20_14_3_00_40_19</name>
    <dbReference type="NCBI Taxonomy" id="2014290"/>
    <lineage>
        <taxon>Bacteria</taxon>
        <taxon>Candidatus Ratteibacteria</taxon>
    </lineage>
</organism>
<name>A0A2M7EA34_9BACT</name>
<dbReference type="PROSITE" id="PS51724">
    <property type="entry name" value="SPOR"/>
    <property type="match status" value="1"/>
</dbReference>
<keyword evidence="2" id="KW-0732">Signal</keyword>
<dbReference type="PANTHER" id="PTHR12558:SF13">
    <property type="entry name" value="CELL DIVISION CYCLE PROTEIN 27 HOMOLOG"/>
    <property type="match status" value="1"/>
</dbReference>
<feature type="chain" id="PRO_5014986463" description="SPOR domain-containing protein" evidence="2">
    <location>
        <begin position="24"/>
        <end position="244"/>
    </location>
</feature>
<reference evidence="5" key="1">
    <citation type="submission" date="2017-09" db="EMBL/GenBank/DDBJ databases">
        <title>Depth-based differentiation of microbial function through sediment-hosted aquifers and enrichment of novel symbionts in the deep terrestrial subsurface.</title>
        <authorList>
            <person name="Probst A.J."/>
            <person name="Ladd B."/>
            <person name="Jarett J.K."/>
            <person name="Geller-Mcgrath D.E."/>
            <person name="Sieber C.M.K."/>
            <person name="Emerson J.B."/>
            <person name="Anantharaman K."/>
            <person name="Thomas B.C."/>
            <person name="Malmstrom R."/>
            <person name="Stieglmeier M."/>
            <person name="Klingl A."/>
            <person name="Woyke T."/>
            <person name="Ryan C.M."/>
            <person name="Banfield J.F."/>
        </authorList>
    </citation>
    <scope>NUCLEOTIDE SEQUENCE [LARGE SCALE GENOMIC DNA]</scope>
</reference>
<dbReference type="InterPro" id="IPR007730">
    <property type="entry name" value="SPOR-like_dom"/>
</dbReference>
<sequence length="244" mass="28375">MSKFLFSIPLTIFVLLTSGSAGEIDPDVAFLKEDYSGALEGYQTTIQKTDFIQYRIGICCLKLGQYKEAEKELKKVFAYGENTFFDWAQFALGEVFFLSKNFEEAIRAYQQIIKEYPKSSIHHLAFFKLAMAYLQNKEEEEALKQFKKVRLLYPLSCEGEKSNQIINEKEGCFSIQIAAFTDLTKAKNLATDFQKKGYDVYLLKKTEDKPWIYKVRIGNFKSQEKARFFTQELPEKTNFFITNK</sequence>
<dbReference type="PROSITE" id="PS50005">
    <property type="entry name" value="TPR"/>
    <property type="match status" value="2"/>
</dbReference>
<dbReference type="Pfam" id="PF13181">
    <property type="entry name" value="TPR_8"/>
    <property type="match status" value="1"/>
</dbReference>
<feature type="signal peptide" evidence="2">
    <location>
        <begin position="1"/>
        <end position="23"/>
    </location>
</feature>
<dbReference type="Pfam" id="PF05036">
    <property type="entry name" value="SPOR"/>
    <property type="match status" value="1"/>
</dbReference>
<dbReference type="GO" id="GO:0042834">
    <property type="term" value="F:peptidoglycan binding"/>
    <property type="evidence" value="ECO:0007669"/>
    <property type="project" value="InterPro"/>
</dbReference>